<dbReference type="InterPro" id="IPR036864">
    <property type="entry name" value="Zn2-C6_fun-type_DNA-bd_sf"/>
</dbReference>
<organism evidence="5 6">
    <name type="scientific">Aaosphaeria arxii CBS 175.79</name>
    <dbReference type="NCBI Taxonomy" id="1450172"/>
    <lineage>
        <taxon>Eukaryota</taxon>
        <taxon>Fungi</taxon>
        <taxon>Dikarya</taxon>
        <taxon>Ascomycota</taxon>
        <taxon>Pezizomycotina</taxon>
        <taxon>Dothideomycetes</taxon>
        <taxon>Pleosporomycetidae</taxon>
        <taxon>Pleosporales</taxon>
        <taxon>Pleosporales incertae sedis</taxon>
        <taxon>Aaosphaeria</taxon>
    </lineage>
</organism>
<dbReference type="Proteomes" id="UP000799778">
    <property type="component" value="Unassembled WGS sequence"/>
</dbReference>
<dbReference type="PANTHER" id="PTHR37534:SF3">
    <property type="entry name" value="ZN(II)2CYS6 TRANSCRIPTION FACTOR (EUROFUNG)"/>
    <property type="match status" value="1"/>
</dbReference>
<dbReference type="CDD" id="cd12148">
    <property type="entry name" value="fungal_TF_MHR"/>
    <property type="match status" value="1"/>
</dbReference>
<dbReference type="Pfam" id="PF11951">
    <property type="entry name" value="Fungal_trans_2"/>
    <property type="match status" value="1"/>
</dbReference>
<dbReference type="Pfam" id="PF00172">
    <property type="entry name" value="Zn_clus"/>
    <property type="match status" value="1"/>
</dbReference>
<dbReference type="RefSeq" id="XP_033386277.1">
    <property type="nucleotide sequence ID" value="XM_033527611.1"/>
</dbReference>
<evidence type="ECO:0000256" key="1">
    <source>
        <dbReference type="ARBA" id="ARBA00004123"/>
    </source>
</evidence>
<protein>
    <recommendedName>
        <fullName evidence="4">Zn(2)-C6 fungal-type domain-containing protein</fullName>
    </recommendedName>
</protein>
<keyword evidence="2" id="KW-0539">Nucleus</keyword>
<dbReference type="InterPro" id="IPR001138">
    <property type="entry name" value="Zn2Cys6_DnaBD"/>
</dbReference>
<dbReference type="SUPFAM" id="SSF57701">
    <property type="entry name" value="Zn2/Cys6 DNA-binding domain"/>
    <property type="match status" value="1"/>
</dbReference>
<gene>
    <name evidence="5" type="ORF">BU24DRAFT_420983</name>
</gene>
<feature type="domain" description="Zn(2)-C6 fungal-type" evidence="4">
    <location>
        <begin position="32"/>
        <end position="62"/>
    </location>
</feature>
<dbReference type="GO" id="GO:0008270">
    <property type="term" value="F:zinc ion binding"/>
    <property type="evidence" value="ECO:0007669"/>
    <property type="project" value="InterPro"/>
</dbReference>
<evidence type="ECO:0000313" key="5">
    <source>
        <dbReference type="EMBL" id="KAF2017938.1"/>
    </source>
</evidence>
<dbReference type="Gene3D" id="4.10.240.10">
    <property type="entry name" value="Zn(2)-C6 fungal-type DNA-binding domain"/>
    <property type="match status" value="1"/>
</dbReference>
<accession>A0A6A5XX94</accession>
<evidence type="ECO:0000256" key="3">
    <source>
        <dbReference type="SAM" id="MobiDB-lite"/>
    </source>
</evidence>
<feature type="region of interest" description="Disordered" evidence="3">
    <location>
        <begin position="64"/>
        <end position="126"/>
    </location>
</feature>
<evidence type="ECO:0000313" key="6">
    <source>
        <dbReference type="Proteomes" id="UP000799778"/>
    </source>
</evidence>
<dbReference type="PROSITE" id="PS00463">
    <property type="entry name" value="ZN2_CY6_FUNGAL_1"/>
    <property type="match status" value="1"/>
</dbReference>
<sequence length="606" mass="67459">MDEAAARKRASINEARRQRRKPRGQGLRKRTGCATCKRRHLRCDEATPECGQCVKSKQTCVYANSNSKSRSPIPAVAVEPPPTDQDGNDEEDTQRSSPSSQAVVENHQGTNNSEVTPGSTTLSNISNQPCLPEAVNCTYIPEIPPDAALSRWLGLLANDAVSGDPSIGFLRGMPTSPDAATHSQQSPSFGDNIAFDTLGQQYSFPIEIAHRPPGGSVVNEEAPSNPWLDSRPNELSNFESALFHNFVTEVSSWIDLHDPCNHFALVVPHLAMRDSGLMNAILALSSRQLSISHNATPEEQDSKIGIQYYYKTLHYLQKAMYIEEYTTSLELLATALIVSMYEMLDDSGTGSGWERHLKGVFWIQRSKLIQGETGGLRSAVWWAWLRQDIWAGFRERRRTLSLWTPTKSYTTMTSFEKAARVVWIFAKAVDYCSADAMKDGVNNVKLRLDSAEKITAMLDEWRDNLSDEFTPLPYHKQRQQQHSIDGFDPIWIHPPSFAVSMQLNYAARILVLLHKPSLGGATDYMEQQKVLTAYSTIICQLAIPLTDAASSVMSSQCLYIAGLCIQDTKHREAVVGLIDGCHRRVGWPRVSLSVDLREQWAKTGGS</sequence>
<evidence type="ECO:0000259" key="4">
    <source>
        <dbReference type="PROSITE" id="PS50048"/>
    </source>
</evidence>
<dbReference type="SMART" id="SM00066">
    <property type="entry name" value="GAL4"/>
    <property type="match status" value="1"/>
</dbReference>
<dbReference type="GO" id="GO:0005634">
    <property type="term" value="C:nucleus"/>
    <property type="evidence" value="ECO:0007669"/>
    <property type="project" value="UniProtKB-SubCell"/>
</dbReference>
<proteinExistence type="predicted"/>
<comment type="subcellular location">
    <subcellularLocation>
        <location evidence="1">Nucleus</location>
    </subcellularLocation>
</comment>
<keyword evidence="6" id="KW-1185">Reference proteome</keyword>
<dbReference type="InterPro" id="IPR021858">
    <property type="entry name" value="Fun_TF"/>
</dbReference>
<dbReference type="PANTHER" id="PTHR37534">
    <property type="entry name" value="TRANSCRIPTIONAL ACTIVATOR PROTEIN UGA3"/>
    <property type="match status" value="1"/>
</dbReference>
<dbReference type="GeneID" id="54285008"/>
<dbReference type="EMBL" id="ML978068">
    <property type="protein sequence ID" value="KAF2017938.1"/>
    <property type="molecule type" value="Genomic_DNA"/>
</dbReference>
<dbReference type="GO" id="GO:0000976">
    <property type="term" value="F:transcription cis-regulatory region binding"/>
    <property type="evidence" value="ECO:0007669"/>
    <property type="project" value="TreeGrafter"/>
</dbReference>
<dbReference type="GO" id="GO:0000981">
    <property type="term" value="F:DNA-binding transcription factor activity, RNA polymerase II-specific"/>
    <property type="evidence" value="ECO:0007669"/>
    <property type="project" value="InterPro"/>
</dbReference>
<feature type="region of interest" description="Disordered" evidence="3">
    <location>
        <begin position="1"/>
        <end position="33"/>
    </location>
</feature>
<dbReference type="PROSITE" id="PS50048">
    <property type="entry name" value="ZN2_CY6_FUNGAL_2"/>
    <property type="match status" value="1"/>
</dbReference>
<name>A0A6A5XX94_9PLEO</name>
<reference evidence="5" key="1">
    <citation type="journal article" date="2020" name="Stud. Mycol.">
        <title>101 Dothideomycetes genomes: a test case for predicting lifestyles and emergence of pathogens.</title>
        <authorList>
            <person name="Haridas S."/>
            <person name="Albert R."/>
            <person name="Binder M."/>
            <person name="Bloem J."/>
            <person name="Labutti K."/>
            <person name="Salamov A."/>
            <person name="Andreopoulos B."/>
            <person name="Baker S."/>
            <person name="Barry K."/>
            <person name="Bills G."/>
            <person name="Bluhm B."/>
            <person name="Cannon C."/>
            <person name="Castanera R."/>
            <person name="Culley D."/>
            <person name="Daum C."/>
            <person name="Ezra D."/>
            <person name="Gonzalez J."/>
            <person name="Henrissat B."/>
            <person name="Kuo A."/>
            <person name="Liang C."/>
            <person name="Lipzen A."/>
            <person name="Lutzoni F."/>
            <person name="Magnuson J."/>
            <person name="Mondo S."/>
            <person name="Nolan M."/>
            <person name="Ohm R."/>
            <person name="Pangilinan J."/>
            <person name="Park H.-J."/>
            <person name="Ramirez L."/>
            <person name="Alfaro M."/>
            <person name="Sun H."/>
            <person name="Tritt A."/>
            <person name="Yoshinaga Y."/>
            <person name="Zwiers L.-H."/>
            <person name="Turgeon B."/>
            <person name="Goodwin S."/>
            <person name="Spatafora J."/>
            <person name="Crous P."/>
            <person name="Grigoriev I."/>
        </authorList>
    </citation>
    <scope>NUCLEOTIDE SEQUENCE</scope>
    <source>
        <strain evidence="5">CBS 175.79</strain>
    </source>
</reference>
<feature type="compositionally biased region" description="Basic residues" evidence="3">
    <location>
        <begin position="17"/>
        <end position="33"/>
    </location>
</feature>
<dbReference type="OrthoDB" id="5319341at2759"/>
<dbReference type="CDD" id="cd00067">
    <property type="entry name" value="GAL4"/>
    <property type="match status" value="1"/>
</dbReference>
<dbReference type="AlphaFoldDB" id="A0A6A5XX94"/>
<feature type="compositionally biased region" description="Polar residues" evidence="3">
    <location>
        <begin position="95"/>
        <end position="126"/>
    </location>
</feature>
<dbReference type="GO" id="GO:0045944">
    <property type="term" value="P:positive regulation of transcription by RNA polymerase II"/>
    <property type="evidence" value="ECO:0007669"/>
    <property type="project" value="TreeGrafter"/>
</dbReference>
<evidence type="ECO:0000256" key="2">
    <source>
        <dbReference type="ARBA" id="ARBA00023242"/>
    </source>
</evidence>